<sequence length="236" mass="27165">MTRIHRHIHDPVFPEGVAKARKSVLVDFDGECLEVRYYRTLWHRLHDDANAVKRRQTSALIVRHGQHVGSLEFTEYQVATFTDSREFFMEMDNHSQAAYGLARVICESWNDVNEISNYGDIVEMNRAWMSLRFYKRGCFSAAANALIDKLFDGGGIFILKAFPLEYEGDVTKENAKTFLRRQSAMKRHYKRVFGVASFPGMHGGDGWMYSMPKRLIGFVPNPSEGNNFDYDSILFG</sequence>
<dbReference type="OrthoDB" id="7432479at2"/>
<proteinExistence type="predicted"/>
<evidence type="ECO:0000313" key="1">
    <source>
        <dbReference type="EMBL" id="MXP00497.1"/>
    </source>
</evidence>
<accession>A0A6I4TWU0</accession>
<dbReference type="EMBL" id="WTYJ01000004">
    <property type="protein sequence ID" value="MXP00497.1"/>
    <property type="molecule type" value="Genomic_DNA"/>
</dbReference>
<organism evidence="1 2">
    <name type="scientific">Croceibacterium xixiisoli</name>
    <dbReference type="NCBI Taxonomy" id="1476466"/>
    <lineage>
        <taxon>Bacteria</taxon>
        <taxon>Pseudomonadati</taxon>
        <taxon>Pseudomonadota</taxon>
        <taxon>Alphaproteobacteria</taxon>
        <taxon>Sphingomonadales</taxon>
        <taxon>Erythrobacteraceae</taxon>
        <taxon>Croceibacterium</taxon>
    </lineage>
</organism>
<dbReference type="Proteomes" id="UP000469430">
    <property type="component" value="Unassembled WGS sequence"/>
</dbReference>
<gene>
    <name evidence="1" type="ORF">GRI97_16020</name>
</gene>
<reference evidence="1 2" key="1">
    <citation type="submission" date="2019-12" db="EMBL/GenBank/DDBJ databases">
        <title>Genomic-based taxomic classification of the family Erythrobacteraceae.</title>
        <authorList>
            <person name="Xu L."/>
        </authorList>
    </citation>
    <scope>NUCLEOTIDE SEQUENCE [LARGE SCALE GENOMIC DNA]</scope>
    <source>
        <strain evidence="1 2">S36</strain>
    </source>
</reference>
<dbReference type="RefSeq" id="WP_161392240.1">
    <property type="nucleotide sequence ID" value="NZ_JBHSCP010000003.1"/>
</dbReference>
<name>A0A6I4TWU0_9SPHN</name>
<protein>
    <submittedName>
        <fullName evidence="1">Uncharacterized protein</fullName>
    </submittedName>
</protein>
<comment type="caution">
    <text evidence="1">The sequence shown here is derived from an EMBL/GenBank/DDBJ whole genome shotgun (WGS) entry which is preliminary data.</text>
</comment>
<evidence type="ECO:0000313" key="2">
    <source>
        <dbReference type="Proteomes" id="UP000469430"/>
    </source>
</evidence>
<dbReference type="AlphaFoldDB" id="A0A6I4TWU0"/>
<keyword evidence="2" id="KW-1185">Reference proteome</keyword>